<dbReference type="eggNOG" id="COG1989">
    <property type="taxonomic scope" value="Bacteria"/>
</dbReference>
<evidence type="ECO:0000256" key="1">
    <source>
        <dbReference type="SAM" id="Phobius"/>
    </source>
</evidence>
<keyword evidence="4" id="KW-1185">Reference proteome</keyword>
<dbReference type="AlphaFoldDB" id="F8E311"/>
<feature type="transmembrane region" description="Helical" evidence="1">
    <location>
        <begin position="59"/>
        <end position="75"/>
    </location>
</feature>
<dbReference type="OrthoDB" id="4428077at2"/>
<feature type="transmembrane region" description="Helical" evidence="1">
    <location>
        <begin position="35"/>
        <end position="53"/>
    </location>
</feature>
<keyword evidence="1" id="KW-0472">Membrane</keyword>
<dbReference type="Proteomes" id="UP000000492">
    <property type="component" value="Chromosome"/>
</dbReference>
<dbReference type="STRING" id="662755.CRES_1115"/>
<gene>
    <name evidence="3" type="ordered locus">CRES_1115</name>
</gene>
<evidence type="ECO:0000259" key="2">
    <source>
        <dbReference type="Pfam" id="PF01478"/>
    </source>
</evidence>
<evidence type="ECO:0000313" key="3">
    <source>
        <dbReference type="EMBL" id="AEI09471.1"/>
    </source>
</evidence>
<keyword evidence="1" id="KW-0812">Transmembrane</keyword>
<feature type="domain" description="Prepilin type IV endopeptidase peptidase" evidence="2">
    <location>
        <begin position="15"/>
        <end position="114"/>
    </location>
</feature>
<accession>F8E311</accession>
<dbReference type="GO" id="GO:0016020">
    <property type="term" value="C:membrane"/>
    <property type="evidence" value="ECO:0007669"/>
    <property type="project" value="InterPro"/>
</dbReference>
<dbReference type="Pfam" id="PF01478">
    <property type="entry name" value="Peptidase_A24"/>
    <property type="match status" value="1"/>
</dbReference>
<dbReference type="EMBL" id="CP002857">
    <property type="protein sequence ID" value="AEI09471.1"/>
    <property type="molecule type" value="Genomic_DNA"/>
</dbReference>
<feature type="transmembrane region" description="Helical" evidence="1">
    <location>
        <begin position="87"/>
        <end position="113"/>
    </location>
</feature>
<evidence type="ECO:0000313" key="4">
    <source>
        <dbReference type="Proteomes" id="UP000000492"/>
    </source>
</evidence>
<dbReference type="KEGG" id="crd:CRES_1115"/>
<keyword evidence="1" id="KW-1133">Transmembrane helix</keyword>
<dbReference type="Gene3D" id="1.20.120.1220">
    <property type="match status" value="1"/>
</dbReference>
<name>F8E311_CORRG</name>
<sequence>MGTTTLAGVIWLAYGVWGGWICWIDATTRRLPNTLTWPAFIATAIFTVVLPHWQPQQLLGGLLWAMFIIFAPLVSRRMQAGGGDAKLALTLGTLATGEEFWGLWVAMAVAGLVGVGIAKATTVRDRDSFTPHGPAMVVGTLVVVVGFIVSGA</sequence>
<reference evidence="3 4" key="1">
    <citation type="journal article" date="2012" name="BMC Genomics">
        <title>Complete genome sequence, lifestyle, and multi-drug resistance of the human pathogen Corynebacterium resistens DSM 45100 isolated from blood samples of a leukemia patient.</title>
        <authorList>
            <person name="Schroder J."/>
            <person name="Maus I."/>
            <person name="Meyer K."/>
            <person name="Wordemann S."/>
            <person name="Blom J."/>
            <person name="Jaenicke S."/>
            <person name="Schneider J."/>
            <person name="Trost E."/>
            <person name="Tauch A."/>
        </authorList>
    </citation>
    <scope>NUCLEOTIDE SEQUENCE [LARGE SCALE GENOMIC DNA]</scope>
    <source>
        <strain evidence="4">DSM 45100 / JCM 12819 / CCUG 50093 / GTC 2026 / SICGH 158</strain>
    </source>
</reference>
<feature type="transmembrane region" description="Helical" evidence="1">
    <location>
        <begin position="133"/>
        <end position="151"/>
    </location>
</feature>
<protein>
    <submittedName>
        <fullName evidence="3">Membrane protein</fullName>
    </submittedName>
</protein>
<dbReference type="InterPro" id="IPR000045">
    <property type="entry name" value="Prepilin_IV_endopep_pep"/>
</dbReference>
<organism evidence="3 4">
    <name type="scientific">Corynebacterium resistens (strain DSM 45100 / JCM 12819 / GTC 2026 / SICGH 158)</name>
    <dbReference type="NCBI Taxonomy" id="662755"/>
    <lineage>
        <taxon>Bacteria</taxon>
        <taxon>Bacillati</taxon>
        <taxon>Actinomycetota</taxon>
        <taxon>Actinomycetes</taxon>
        <taxon>Mycobacteriales</taxon>
        <taxon>Corynebacteriaceae</taxon>
        <taxon>Corynebacterium</taxon>
    </lineage>
</organism>
<dbReference type="GO" id="GO:0004190">
    <property type="term" value="F:aspartic-type endopeptidase activity"/>
    <property type="evidence" value="ECO:0007669"/>
    <property type="project" value="InterPro"/>
</dbReference>
<dbReference type="HOGENOM" id="CLU_057101_11_1_11"/>
<proteinExistence type="predicted"/>
<feature type="transmembrane region" description="Helical" evidence="1">
    <location>
        <begin position="6"/>
        <end position="23"/>
    </location>
</feature>
<dbReference type="RefSeq" id="WP_013888486.1">
    <property type="nucleotide sequence ID" value="NC_015673.1"/>
</dbReference>